<comment type="caution">
    <text evidence="2">The sequence shown here is derived from an EMBL/GenBank/DDBJ whole genome shotgun (WGS) entry which is preliminary data.</text>
</comment>
<feature type="compositionally biased region" description="Basic and acidic residues" evidence="1">
    <location>
        <begin position="34"/>
        <end position="43"/>
    </location>
</feature>
<proteinExistence type="predicted"/>
<reference evidence="2" key="1">
    <citation type="submission" date="2021-04" db="EMBL/GenBank/DDBJ databases">
        <authorList>
            <consortium name="Molecular Ecology Group"/>
        </authorList>
    </citation>
    <scope>NUCLEOTIDE SEQUENCE</scope>
</reference>
<feature type="compositionally biased region" description="Gly residues" evidence="1">
    <location>
        <begin position="44"/>
        <end position="57"/>
    </location>
</feature>
<evidence type="ECO:0000313" key="2">
    <source>
        <dbReference type="EMBL" id="CAG5132794.1"/>
    </source>
</evidence>
<dbReference type="Proteomes" id="UP000678393">
    <property type="component" value="Unassembled WGS sequence"/>
</dbReference>
<protein>
    <submittedName>
        <fullName evidence="2">Uncharacterized protein</fullName>
    </submittedName>
</protein>
<gene>
    <name evidence="2" type="ORF">CUNI_LOCUS18352</name>
</gene>
<dbReference type="AlphaFoldDB" id="A0A8S3ZU40"/>
<evidence type="ECO:0000313" key="3">
    <source>
        <dbReference type="Proteomes" id="UP000678393"/>
    </source>
</evidence>
<sequence length="110" mass="11564">PHQPTRAPWLNEQESHFHHARRFQSSPLSYFKWSKGENPHDHGGGGSGAGGGGGIGGINYVRTTSTGSLSGPPTPTNGHGGPNTPLVVPQPIKPPSRAGTKSYQCKICDQ</sequence>
<accession>A0A8S3ZU40</accession>
<organism evidence="2 3">
    <name type="scientific">Candidula unifasciata</name>
    <dbReference type="NCBI Taxonomy" id="100452"/>
    <lineage>
        <taxon>Eukaryota</taxon>
        <taxon>Metazoa</taxon>
        <taxon>Spiralia</taxon>
        <taxon>Lophotrochozoa</taxon>
        <taxon>Mollusca</taxon>
        <taxon>Gastropoda</taxon>
        <taxon>Heterobranchia</taxon>
        <taxon>Euthyneura</taxon>
        <taxon>Panpulmonata</taxon>
        <taxon>Eupulmonata</taxon>
        <taxon>Stylommatophora</taxon>
        <taxon>Helicina</taxon>
        <taxon>Helicoidea</taxon>
        <taxon>Geomitridae</taxon>
        <taxon>Candidula</taxon>
    </lineage>
</organism>
<feature type="non-terminal residue" evidence="2">
    <location>
        <position position="1"/>
    </location>
</feature>
<feature type="non-terminal residue" evidence="2">
    <location>
        <position position="110"/>
    </location>
</feature>
<dbReference type="EMBL" id="CAJHNH020005657">
    <property type="protein sequence ID" value="CAG5132794.1"/>
    <property type="molecule type" value="Genomic_DNA"/>
</dbReference>
<feature type="region of interest" description="Disordered" evidence="1">
    <location>
        <begin position="31"/>
        <end position="110"/>
    </location>
</feature>
<name>A0A8S3ZU40_9EUPU</name>
<dbReference type="OrthoDB" id="10619968at2759"/>
<evidence type="ECO:0000256" key="1">
    <source>
        <dbReference type="SAM" id="MobiDB-lite"/>
    </source>
</evidence>
<keyword evidence="3" id="KW-1185">Reference proteome</keyword>